<dbReference type="GO" id="GO:0003735">
    <property type="term" value="F:structural constituent of ribosome"/>
    <property type="evidence" value="ECO:0007669"/>
    <property type="project" value="TreeGrafter"/>
</dbReference>
<evidence type="ECO:0000313" key="3">
    <source>
        <dbReference type="Proteomes" id="UP001215280"/>
    </source>
</evidence>
<keyword evidence="3" id="KW-1185">Reference proteome</keyword>
<dbReference type="Proteomes" id="UP001215280">
    <property type="component" value="Unassembled WGS sequence"/>
</dbReference>
<feature type="region of interest" description="Disordered" evidence="1">
    <location>
        <begin position="310"/>
        <end position="348"/>
    </location>
</feature>
<evidence type="ECO:0000256" key="1">
    <source>
        <dbReference type="SAM" id="MobiDB-lite"/>
    </source>
</evidence>
<evidence type="ECO:0000313" key="2">
    <source>
        <dbReference type="EMBL" id="KAJ7781859.1"/>
    </source>
</evidence>
<feature type="region of interest" description="Disordered" evidence="1">
    <location>
        <begin position="30"/>
        <end position="67"/>
    </location>
</feature>
<feature type="compositionally biased region" description="Basic and acidic residues" evidence="1">
    <location>
        <begin position="41"/>
        <end position="51"/>
    </location>
</feature>
<dbReference type="InterPro" id="IPR021036">
    <property type="entry name" value="Ribosomal_mS45"/>
</dbReference>
<dbReference type="EMBL" id="JARJLG010000004">
    <property type="protein sequence ID" value="KAJ7781859.1"/>
    <property type="molecule type" value="Genomic_DNA"/>
</dbReference>
<dbReference type="Pfam" id="PF12298">
    <property type="entry name" value="Bot1p"/>
    <property type="match status" value="1"/>
</dbReference>
<comment type="caution">
    <text evidence="2">The sequence shown here is derived from an EMBL/GenBank/DDBJ whole genome shotgun (WGS) entry which is preliminary data.</text>
</comment>
<feature type="compositionally biased region" description="Basic and acidic residues" evidence="1">
    <location>
        <begin position="310"/>
        <end position="321"/>
    </location>
</feature>
<dbReference type="PANTHER" id="PTHR28158">
    <property type="entry name" value="37S RIBOSOMAL PROTEIN S35, MITOCHONDRIAL"/>
    <property type="match status" value="1"/>
</dbReference>
<feature type="compositionally biased region" description="Basic residues" evidence="1">
    <location>
        <begin position="337"/>
        <end position="348"/>
    </location>
</feature>
<dbReference type="GO" id="GO:0032543">
    <property type="term" value="P:mitochondrial translation"/>
    <property type="evidence" value="ECO:0007669"/>
    <property type="project" value="TreeGrafter"/>
</dbReference>
<proteinExistence type="predicted"/>
<accession>A0AAD7KCR6</accession>
<dbReference type="PANTHER" id="PTHR28158:SF1">
    <property type="entry name" value="SMALL RIBOSOMAL SUBUNIT PROTEIN MS45"/>
    <property type="match status" value="1"/>
</dbReference>
<name>A0AAD7KCR6_9AGAR</name>
<feature type="region of interest" description="Disordered" evidence="1">
    <location>
        <begin position="243"/>
        <end position="272"/>
    </location>
</feature>
<organism evidence="2 3">
    <name type="scientific">Mycena maculata</name>
    <dbReference type="NCBI Taxonomy" id="230809"/>
    <lineage>
        <taxon>Eukaryota</taxon>
        <taxon>Fungi</taxon>
        <taxon>Dikarya</taxon>
        <taxon>Basidiomycota</taxon>
        <taxon>Agaricomycotina</taxon>
        <taxon>Agaricomycetes</taxon>
        <taxon>Agaricomycetidae</taxon>
        <taxon>Agaricales</taxon>
        <taxon>Marasmiineae</taxon>
        <taxon>Mycenaceae</taxon>
        <taxon>Mycena</taxon>
    </lineage>
</organism>
<gene>
    <name evidence="2" type="ORF">DFH07DRAFT_791840</name>
</gene>
<sequence length="348" mass="39479">MNFSLGPRCARRICRPSLCRPLALPRRSFATRGLEDDLDEVEAKEKEKEKEPDSDDEEAEGGKESKTYKAFLTAQENFKVAKPRNWVTSGGEGGSLSPFPMNPSFKPPTPISDVIRSRMYADYMLDPETNSIRALSQRYHISLKRVEAILRLKGLEAAYVKGKPLQTGFLWGMEMLLGVKTTQAASEADRVDAHTADMLEQEENRDAARQRFQRQYWESVVDDGKEPLLPASLEHAKRVAERAAQAAEDHKSKPRLMPRFKDTPTVKSPRQKVQTVVREGRMPIHFVDVGGKYLDVDERLRRMDAAERRHVASARRSEGKVLHGFLKGRTPAERARRASVKRKQRPAS</sequence>
<dbReference type="GO" id="GO:0005763">
    <property type="term" value="C:mitochondrial small ribosomal subunit"/>
    <property type="evidence" value="ECO:0007669"/>
    <property type="project" value="TreeGrafter"/>
</dbReference>
<reference evidence="2" key="1">
    <citation type="submission" date="2023-03" db="EMBL/GenBank/DDBJ databases">
        <title>Massive genome expansion in bonnet fungi (Mycena s.s.) driven by repeated elements and novel gene families across ecological guilds.</title>
        <authorList>
            <consortium name="Lawrence Berkeley National Laboratory"/>
            <person name="Harder C.B."/>
            <person name="Miyauchi S."/>
            <person name="Viragh M."/>
            <person name="Kuo A."/>
            <person name="Thoen E."/>
            <person name="Andreopoulos B."/>
            <person name="Lu D."/>
            <person name="Skrede I."/>
            <person name="Drula E."/>
            <person name="Henrissat B."/>
            <person name="Morin E."/>
            <person name="Kohler A."/>
            <person name="Barry K."/>
            <person name="LaButti K."/>
            <person name="Morin E."/>
            <person name="Salamov A."/>
            <person name="Lipzen A."/>
            <person name="Mereny Z."/>
            <person name="Hegedus B."/>
            <person name="Baldrian P."/>
            <person name="Stursova M."/>
            <person name="Weitz H."/>
            <person name="Taylor A."/>
            <person name="Grigoriev I.V."/>
            <person name="Nagy L.G."/>
            <person name="Martin F."/>
            <person name="Kauserud H."/>
        </authorList>
    </citation>
    <scope>NUCLEOTIDE SEQUENCE</scope>
    <source>
        <strain evidence="2">CBHHK188m</strain>
    </source>
</reference>
<dbReference type="AlphaFoldDB" id="A0AAD7KCR6"/>
<protein>
    <submittedName>
        <fullName evidence="2">Eukaryotic mitochondrial regulator protein-domain-containing protein</fullName>
    </submittedName>
</protein>